<accession>A0ABW2JP96</accession>
<dbReference type="RefSeq" id="WP_381833524.1">
    <property type="nucleotide sequence ID" value="NZ_JBHTCF010000010.1"/>
</dbReference>
<keyword evidence="3" id="KW-1185">Reference proteome</keyword>
<proteinExistence type="predicted"/>
<gene>
    <name evidence="2" type="ORF">ACFQVC_23245</name>
</gene>
<dbReference type="Proteomes" id="UP001596523">
    <property type="component" value="Unassembled WGS sequence"/>
</dbReference>
<feature type="signal peptide" evidence="1">
    <location>
        <begin position="1"/>
        <end position="29"/>
    </location>
</feature>
<evidence type="ECO:0000256" key="1">
    <source>
        <dbReference type="SAM" id="SignalP"/>
    </source>
</evidence>
<name>A0ABW2JP96_9ACTN</name>
<reference evidence="3" key="1">
    <citation type="journal article" date="2019" name="Int. J. Syst. Evol. Microbiol.">
        <title>The Global Catalogue of Microorganisms (GCM) 10K type strain sequencing project: providing services to taxonomists for standard genome sequencing and annotation.</title>
        <authorList>
            <consortium name="The Broad Institute Genomics Platform"/>
            <consortium name="The Broad Institute Genome Sequencing Center for Infectious Disease"/>
            <person name="Wu L."/>
            <person name="Ma J."/>
        </authorList>
    </citation>
    <scope>NUCLEOTIDE SEQUENCE [LARGE SCALE GENOMIC DNA]</scope>
    <source>
        <strain evidence="3">SYNS20</strain>
    </source>
</reference>
<evidence type="ECO:0000313" key="3">
    <source>
        <dbReference type="Proteomes" id="UP001596523"/>
    </source>
</evidence>
<organism evidence="2 3">
    <name type="scientific">Streptomyces monticola</name>
    <dbReference type="NCBI Taxonomy" id="2666263"/>
    <lineage>
        <taxon>Bacteria</taxon>
        <taxon>Bacillati</taxon>
        <taxon>Actinomycetota</taxon>
        <taxon>Actinomycetes</taxon>
        <taxon>Kitasatosporales</taxon>
        <taxon>Streptomycetaceae</taxon>
        <taxon>Streptomyces</taxon>
    </lineage>
</organism>
<comment type="caution">
    <text evidence="2">The sequence shown here is derived from an EMBL/GenBank/DDBJ whole genome shotgun (WGS) entry which is preliminary data.</text>
</comment>
<keyword evidence="1" id="KW-0732">Signal</keyword>
<evidence type="ECO:0000313" key="2">
    <source>
        <dbReference type="EMBL" id="MFC7307132.1"/>
    </source>
</evidence>
<dbReference type="EMBL" id="JBHTCF010000010">
    <property type="protein sequence ID" value="MFC7307132.1"/>
    <property type="molecule type" value="Genomic_DNA"/>
</dbReference>
<feature type="chain" id="PRO_5045063757" evidence="1">
    <location>
        <begin position="30"/>
        <end position="145"/>
    </location>
</feature>
<protein>
    <submittedName>
        <fullName evidence="2">Uncharacterized protein</fullName>
    </submittedName>
</protein>
<sequence length="145" mass="14836">MDLKPVAQATAAAGLGAVLLTTATGTAQAVPEAPPCGAAITDVVGHFRAGRPVEADGTTAETPAGTDTLAFFGDGTLNREIELPYRGGPVQRSRDTGTITFQNGAGTLNLGNETGPQPVEFSCSAPPAVDKFTAMGKEWHRLTTP</sequence>